<evidence type="ECO:0000256" key="6">
    <source>
        <dbReference type="ARBA" id="ARBA00022475"/>
    </source>
</evidence>
<evidence type="ECO:0000256" key="5">
    <source>
        <dbReference type="ARBA" id="ARBA00022449"/>
    </source>
</evidence>
<feature type="transmembrane region" description="Helical" evidence="12">
    <location>
        <begin position="318"/>
        <end position="337"/>
    </location>
</feature>
<dbReference type="NCBIfam" id="TIGR00797">
    <property type="entry name" value="matE"/>
    <property type="match status" value="1"/>
</dbReference>
<feature type="transmembrane region" description="Helical" evidence="12">
    <location>
        <begin position="56"/>
        <end position="75"/>
    </location>
</feature>
<evidence type="ECO:0000313" key="14">
    <source>
        <dbReference type="Proteomes" id="UP000563151"/>
    </source>
</evidence>
<evidence type="ECO:0000256" key="10">
    <source>
        <dbReference type="ARBA" id="ARBA00023136"/>
    </source>
</evidence>
<protein>
    <recommendedName>
        <fullName evidence="3">Probable multidrug resistance protein NorM</fullName>
    </recommendedName>
    <alternativeName>
        <fullName evidence="11">Multidrug-efflux transporter</fullName>
    </alternativeName>
</protein>
<organism evidence="13 14">
    <name type="scientific">Clostridium tetanomorphum</name>
    <dbReference type="NCBI Taxonomy" id="1553"/>
    <lineage>
        <taxon>Bacteria</taxon>
        <taxon>Bacillati</taxon>
        <taxon>Bacillota</taxon>
        <taxon>Clostridia</taxon>
        <taxon>Eubacteriales</taxon>
        <taxon>Clostridiaceae</taxon>
        <taxon>Clostridium</taxon>
    </lineage>
</organism>
<feature type="transmembrane region" description="Helical" evidence="12">
    <location>
        <begin position="191"/>
        <end position="211"/>
    </location>
</feature>
<keyword evidence="5" id="KW-0050">Antiport</keyword>
<dbReference type="AlphaFoldDB" id="A0A923EAH4"/>
<dbReference type="GO" id="GO:0042910">
    <property type="term" value="F:xenobiotic transmembrane transporter activity"/>
    <property type="evidence" value="ECO:0007669"/>
    <property type="project" value="InterPro"/>
</dbReference>
<keyword evidence="6" id="KW-1003">Cell membrane</keyword>
<evidence type="ECO:0000256" key="3">
    <source>
        <dbReference type="ARBA" id="ARBA00020268"/>
    </source>
</evidence>
<proteinExistence type="predicted"/>
<comment type="caution">
    <text evidence="13">The sequence shown here is derived from an EMBL/GenBank/DDBJ whole genome shotgun (WGS) entry which is preliminary data.</text>
</comment>
<evidence type="ECO:0000256" key="1">
    <source>
        <dbReference type="ARBA" id="ARBA00003408"/>
    </source>
</evidence>
<dbReference type="InterPro" id="IPR050222">
    <property type="entry name" value="MATE_MdtK"/>
</dbReference>
<comment type="function">
    <text evidence="1">Multidrug efflux pump.</text>
</comment>
<keyword evidence="7 12" id="KW-0812">Transmembrane</keyword>
<keyword evidence="8 12" id="KW-1133">Transmembrane helix</keyword>
<dbReference type="PANTHER" id="PTHR43298">
    <property type="entry name" value="MULTIDRUG RESISTANCE PROTEIN NORM-RELATED"/>
    <property type="match status" value="1"/>
</dbReference>
<reference evidence="13 14" key="1">
    <citation type="submission" date="2020-04" db="EMBL/GenBank/DDBJ databases">
        <title>Genomic insights into acetone-butanol-ethanol (ABE) fermentation by sequencing solventogenic clostridia strains.</title>
        <authorList>
            <person name="Brown S."/>
        </authorList>
    </citation>
    <scope>NUCLEOTIDE SEQUENCE [LARGE SCALE GENOMIC DNA]</scope>
    <source>
        <strain evidence="13 14">DJ011</strain>
    </source>
</reference>
<dbReference type="RefSeq" id="WP_035146747.1">
    <property type="nucleotide sequence ID" value="NZ_JAAZWO010000029.1"/>
</dbReference>
<dbReference type="GO" id="GO:0005886">
    <property type="term" value="C:plasma membrane"/>
    <property type="evidence" value="ECO:0007669"/>
    <property type="project" value="UniProtKB-SubCell"/>
</dbReference>
<feature type="transmembrane region" description="Helical" evidence="12">
    <location>
        <begin position="385"/>
        <end position="409"/>
    </location>
</feature>
<keyword evidence="10 12" id="KW-0472">Membrane</keyword>
<dbReference type="GO" id="GO:0006811">
    <property type="term" value="P:monoatomic ion transport"/>
    <property type="evidence" value="ECO:0007669"/>
    <property type="project" value="UniProtKB-KW"/>
</dbReference>
<dbReference type="CDD" id="cd13137">
    <property type="entry name" value="MATE_NorM_like"/>
    <property type="match status" value="1"/>
</dbReference>
<feature type="transmembrane region" description="Helical" evidence="12">
    <location>
        <begin position="12"/>
        <end position="36"/>
    </location>
</feature>
<evidence type="ECO:0000313" key="13">
    <source>
        <dbReference type="EMBL" id="MBC2399478.1"/>
    </source>
</evidence>
<dbReference type="Proteomes" id="UP000563151">
    <property type="component" value="Unassembled WGS sequence"/>
</dbReference>
<feature type="transmembrane region" description="Helical" evidence="12">
    <location>
        <begin position="131"/>
        <end position="153"/>
    </location>
</feature>
<gene>
    <name evidence="13" type="ORF">HGG79_17125</name>
</gene>
<feature type="transmembrane region" description="Helical" evidence="12">
    <location>
        <begin position="349"/>
        <end position="373"/>
    </location>
</feature>
<feature type="transmembrane region" description="Helical" evidence="12">
    <location>
        <begin position="165"/>
        <end position="185"/>
    </location>
</feature>
<dbReference type="GO" id="GO:0015297">
    <property type="term" value="F:antiporter activity"/>
    <property type="evidence" value="ECO:0007669"/>
    <property type="project" value="UniProtKB-KW"/>
</dbReference>
<feature type="transmembrane region" description="Helical" evidence="12">
    <location>
        <begin position="96"/>
        <end position="119"/>
    </location>
</feature>
<comment type="subcellular location">
    <subcellularLocation>
        <location evidence="2">Cell membrane</location>
        <topology evidence="2">Multi-pass membrane protein</topology>
    </subcellularLocation>
</comment>
<dbReference type="PANTHER" id="PTHR43298:SF4">
    <property type="entry name" value="DRUG_SODIUM ANTIPORTER"/>
    <property type="match status" value="1"/>
</dbReference>
<evidence type="ECO:0000256" key="9">
    <source>
        <dbReference type="ARBA" id="ARBA00023065"/>
    </source>
</evidence>
<feature type="transmembrane region" description="Helical" evidence="12">
    <location>
        <begin position="415"/>
        <end position="435"/>
    </location>
</feature>
<keyword evidence="14" id="KW-1185">Reference proteome</keyword>
<dbReference type="PIRSF" id="PIRSF006603">
    <property type="entry name" value="DinF"/>
    <property type="match status" value="1"/>
</dbReference>
<name>A0A923EAH4_CLOTT</name>
<dbReference type="InterPro" id="IPR048279">
    <property type="entry name" value="MdtK-like"/>
</dbReference>
<keyword evidence="9" id="KW-0406">Ion transport</keyword>
<sequence length="446" mass="49948">MKKNSIIKEVIDISLPVIAEMVVYNFMKIFDIMMLGRYGGNKVVSAVTLSNEIINTFYNIFISSGLSIAITSYIARSVGRNDMETAKEYSIIGMKIGILFSIFISSMFFIFSNEFLYIFKAYDRVKTYGNLYMKIISISLLPNIFINIINSILRGVGNTKTPFMVSLIVSLSKVMFDFILIFGLFSRALGIAGAAIATLVSQLLGSLYLFLYMKKVFRIKITFKRKCSFKRVKDIISLTIPCVFGEAAYSLSRLICTGMIMVLGPSAFAANGIANTIEGMSVMPSVGIGIATTTLVGIKVGERDLKGAKKYASKCSIFALGMVMFFSIMFLTIPNFLSKLFISGREIEVITITAACLHIGSIEQPFIAISNIFSGGLKGMGDAKTPFIISTITGWCIRLPLIFYFIYILKKPVTLVWWITNLQWIIEGILMYIYFRKKFVNFRSYY</sequence>
<evidence type="ECO:0000256" key="7">
    <source>
        <dbReference type="ARBA" id="ARBA00022692"/>
    </source>
</evidence>
<evidence type="ECO:0000256" key="12">
    <source>
        <dbReference type="SAM" id="Phobius"/>
    </source>
</evidence>
<evidence type="ECO:0000256" key="11">
    <source>
        <dbReference type="ARBA" id="ARBA00031636"/>
    </source>
</evidence>
<evidence type="ECO:0000256" key="2">
    <source>
        <dbReference type="ARBA" id="ARBA00004651"/>
    </source>
</evidence>
<dbReference type="Pfam" id="PF01554">
    <property type="entry name" value="MatE"/>
    <property type="match status" value="2"/>
</dbReference>
<dbReference type="InterPro" id="IPR002528">
    <property type="entry name" value="MATE_fam"/>
</dbReference>
<keyword evidence="4" id="KW-0813">Transport</keyword>
<evidence type="ECO:0000256" key="8">
    <source>
        <dbReference type="ARBA" id="ARBA00022989"/>
    </source>
</evidence>
<evidence type="ECO:0000256" key="4">
    <source>
        <dbReference type="ARBA" id="ARBA00022448"/>
    </source>
</evidence>
<dbReference type="EMBL" id="JAAZWO010000029">
    <property type="protein sequence ID" value="MBC2399478.1"/>
    <property type="molecule type" value="Genomic_DNA"/>
</dbReference>
<accession>A0A923EAH4</accession>